<evidence type="ECO:0000313" key="3">
    <source>
        <dbReference type="Proteomes" id="UP001314205"/>
    </source>
</evidence>
<dbReference type="CDD" id="cd03714">
    <property type="entry name" value="RT_DIRS1"/>
    <property type="match status" value="1"/>
</dbReference>
<dbReference type="Proteomes" id="UP001314205">
    <property type="component" value="Unassembled WGS sequence"/>
</dbReference>
<dbReference type="PANTHER" id="PTHR33050">
    <property type="entry name" value="REVERSE TRANSCRIPTASE DOMAIN-CONTAINING PROTEIN"/>
    <property type="match status" value="1"/>
</dbReference>
<dbReference type="InterPro" id="IPR036397">
    <property type="entry name" value="RNaseH_sf"/>
</dbReference>
<evidence type="ECO:0000259" key="1">
    <source>
        <dbReference type="PROSITE" id="PS50878"/>
    </source>
</evidence>
<dbReference type="GO" id="GO:0003676">
    <property type="term" value="F:nucleic acid binding"/>
    <property type="evidence" value="ECO:0007669"/>
    <property type="project" value="InterPro"/>
</dbReference>
<accession>A0AAV1KHJ8</accession>
<dbReference type="Gene3D" id="3.10.10.10">
    <property type="entry name" value="HIV Type 1 Reverse Transcriptase, subunit A, domain 1"/>
    <property type="match status" value="1"/>
</dbReference>
<dbReference type="PROSITE" id="PS50878">
    <property type="entry name" value="RT_POL"/>
    <property type="match status" value="1"/>
</dbReference>
<feature type="domain" description="Reverse transcriptase" evidence="1">
    <location>
        <begin position="12"/>
        <end position="194"/>
    </location>
</feature>
<dbReference type="InterPro" id="IPR052055">
    <property type="entry name" value="Hepadnavirus_pol/RT"/>
</dbReference>
<reference evidence="2 3" key="1">
    <citation type="submission" date="2023-11" db="EMBL/GenBank/DDBJ databases">
        <authorList>
            <person name="Hedman E."/>
            <person name="Englund M."/>
            <person name="Stromberg M."/>
            <person name="Nyberg Akerstrom W."/>
            <person name="Nylinder S."/>
            <person name="Jareborg N."/>
            <person name="Kallberg Y."/>
            <person name="Kronander E."/>
        </authorList>
    </citation>
    <scope>NUCLEOTIDE SEQUENCE [LARGE SCALE GENOMIC DNA]</scope>
</reference>
<dbReference type="Gene3D" id="3.30.70.270">
    <property type="match status" value="1"/>
</dbReference>
<keyword evidence="3" id="KW-1185">Reference proteome</keyword>
<dbReference type="PANTHER" id="PTHR33050:SF7">
    <property type="entry name" value="RIBONUCLEASE H"/>
    <property type="match status" value="1"/>
</dbReference>
<dbReference type="EMBL" id="CAVLGL010000024">
    <property type="protein sequence ID" value="CAK1581282.1"/>
    <property type="molecule type" value="Genomic_DNA"/>
</dbReference>
<dbReference type="InterPro" id="IPR000477">
    <property type="entry name" value="RT_dom"/>
</dbReference>
<dbReference type="SUPFAM" id="SSF56672">
    <property type="entry name" value="DNA/RNA polymerases"/>
    <property type="match status" value="1"/>
</dbReference>
<proteinExistence type="predicted"/>
<evidence type="ECO:0000313" key="2">
    <source>
        <dbReference type="EMBL" id="CAK1581282.1"/>
    </source>
</evidence>
<name>A0AAV1KHJ8_9NEOP</name>
<dbReference type="InterPro" id="IPR043128">
    <property type="entry name" value="Rev_trsase/Diguanyl_cyclase"/>
</dbReference>
<dbReference type="GO" id="GO:0071897">
    <property type="term" value="P:DNA biosynthetic process"/>
    <property type="evidence" value="ECO:0007669"/>
    <property type="project" value="UniProtKB-ARBA"/>
</dbReference>
<dbReference type="InterPro" id="IPR043502">
    <property type="entry name" value="DNA/RNA_pol_sf"/>
</dbReference>
<gene>
    <name evidence="2" type="ORF">PARMNEM_LOCUS2971</name>
</gene>
<comment type="caution">
    <text evidence="2">The sequence shown here is derived from an EMBL/GenBank/DDBJ whole genome shotgun (WGS) entry which is preliminary data.</text>
</comment>
<dbReference type="Gene3D" id="3.30.420.10">
    <property type="entry name" value="Ribonuclease H-like superfamily/Ribonuclease H"/>
    <property type="match status" value="1"/>
</dbReference>
<organism evidence="2 3">
    <name type="scientific">Parnassius mnemosyne</name>
    <name type="common">clouded apollo</name>
    <dbReference type="NCBI Taxonomy" id="213953"/>
    <lineage>
        <taxon>Eukaryota</taxon>
        <taxon>Metazoa</taxon>
        <taxon>Ecdysozoa</taxon>
        <taxon>Arthropoda</taxon>
        <taxon>Hexapoda</taxon>
        <taxon>Insecta</taxon>
        <taxon>Pterygota</taxon>
        <taxon>Neoptera</taxon>
        <taxon>Endopterygota</taxon>
        <taxon>Lepidoptera</taxon>
        <taxon>Glossata</taxon>
        <taxon>Ditrysia</taxon>
        <taxon>Papilionoidea</taxon>
        <taxon>Papilionidae</taxon>
        <taxon>Parnassiinae</taxon>
        <taxon>Parnassini</taxon>
        <taxon>Parnassius</taxon>
        <taxon>Driopa</taxon>
    </lineage>
</organism>
<sequence length="569" mass="66248">MSIEIKKLMKLHAISQCTPVKGQYLSSIFCIPKPDKSHRFILNLKPLNKFINPPHFKLEDIRTLCKLVTKDSYMCTLDIQNAYYLISIHDDFRKFLRFKYKGILYEFNCLPFGLSTAPYTFTKLLKPVVEHLRSQGLINVAYLDDLNCIGLSYAECLDNVHKTVNLLQCLGFIINMKKSNLIPSQEREYLGFVINTQKMIIKPTENKKKSLLSAIHKFLKLKYCSIREFAALVGSFVSICMAVSYGFVYTKIFEREKYIALQRSNGDYEKQMKINENVKLDLSWWQNKINTAYNPIKQYQFILEIWSDASSTGWGVHCDGKVARGFWSIQDKQNHINYLELLAAYFGLKCFAKDLKNCEILLRVDNTTAISYINRMGGVQYPKLNNLSRLLWQFCEKRMIWVFASYIKSKDNKEADFESRNRNIDAEWELSVDSFNRVVTMYGQPDIDLFASRINTKCIKYVSWQRDPEAWNIDAFTLRWSDFYFYAFPPFSVLLKTIQKIKNEKARGIIIFPVSTAQPWYPMMKSMIDSEVIYFPPSLELLSSPFRTPHPLHAQLTLGACILSGQRSN</sequence>
<dbReference type="CDD" id="cd09275">
    <property type="entry name" value="RNase_HI_RT_DIRS1"/>
    <property type="match status" value="1"/>
</dbReference>
<dbReference type="AlphaFoldDB" id="A0AAV1KHJ8"/>
<protein>
    <recommendedName>
        <fullName evidence="1">Reverse transcriptase domain-containing protein</fullName>
    </recommendedName>
</protein>
<dbReference type="Pfam" id="PF00078">
    <property type="entry name" value="RVT_1"/>
    <property type="match status" value="1"/>
</dbReference>